<organism evidence="1 2">
    <name type="scientific">Sphingomonas citri</name>
    <dbReference type="NCBI Taxonomy" id="2862499"/>
    <lineage>
        <taxon>Bacteria</taxon>
        <taxon>Pseudomonadati</taxon>
        <taxon>Pseudomonadota</taxon>
        <taxon>Alphaproteobacteria</taxon>
        <taxon>Sphingomonadales</taxon>
        <taxon>Sphingomonadaceae</taxon>
        <taxon>Sphingomonas</taxon>
    </lineage>
</organism>
<keyword evidence="2" id="KW-1185">Reference proteome</keyword>
<proteinExistence type="predicted"/>
<dbReference type="Proteomes" id="UP000759103">
    <property type="component" value="Unassembled WGS sequence"/>
</dbReference>
<reference evidence="1 2" key="1">
    <citation type="submission" date="2021-07" db="EMBL/GenBank/DDBJ databases">
        <title>Sphingomonas sp.</title>
        <authorList>
            <person name="Feng G."/>
            <person name="Li J."/>
            <person name="Pan M."/>
        </authorList>
    </citation>
    <scope>NUCLEOTIDE SEQUENCE [LARGE SCALE GENOMIC DNA]</scope>
    <source>
        <strain evidence="1 2">RRHST34</strain>
    </source>
</reference>
<gene>
    <name evidence="1" type="ORF">KZ820_17950</name>
</gene>
<name>A0ABS7BSP3_9SPHN</name>
<evidence type="ECO:0000313" key="1">
    <source>
        <dbReference type="EMBL" id="MBW6532629.1"/>
    </source>
</evidence>
<dbReference type="RefSeq" id="WP_219750226.1">
    <property type="nucleotide sequence ID" value="NZ_JAHXZN010000009.1"/>
</dbReference>
<dbReference type="EMBL" id="JAHXZN010000009">
    <property type="protein sequence ID" value="MBW6532629.1"/>
    <property type="molecule type" value="Genomic_DNA"/>
</dbReference>
<protein>
    <recommendedName>
        <fullName evidence="3">TetR family transcriptional regulator</fullName>
    </recommendedName>
</protein>
<sequence>MDLAVTDAVRSVLTGRFDEGHVAMLQALGHQQAVAATCRGFSIDPKAYADEFDLIYDGVDGKPRALSPAQRVEVERTATLALGMMFGGQVAIAANSHEAFCSAAVRERASGAAKHLVWKS</sequence>
<accession>A0ABS7BSP3</accession>
<comment type="caution">
    <text evidence="1">The sequence shown here is derived from an EMBL/GenBank/DDBJ whole genome shotgun (WGS) entry which is preliminary data.</text>
</comment>
<evidence type="ECO:0000313" key="2">
    <source>
        <dbReference type="Proteomes" id="UP000759103"/>
    </source>
</evidence>
<evidence type="ECO:0008006" key="3">
    <source>
        <dbReference type="Google" id="ProtNLM"/>
    </source>
</evidence>